<name>A0ABU7KR29_9ACTN</name>
<dbReference type="Proteomes" id="UP001348641">
    <property type="component" value="Unassembled WGS sequence"/>
</dbReference>
<accession>A0ABU7KR29</accession>
<protein>
    <recommendedName>
        <fullName evidence="4">CopG family transcriptional regulator</fullName>
    </recommendedName>
</protein>
<feature type="region of interest" description="Disordered" evidence="1">
    <location>
        <begin position="1"/>
        <end position="22"/>
    </location>
</feature>
<feature type="compositionally biased region" description="Basic and acidic residues" evidence="1">
    <location>
        <begin position="12"/>
        <end position="22"/>
    </location>
</feature>
<gene>
    <name evidence="2" type="ORF">Q8A49_14650</name>
</gene>
<proteinExistence type="predicted"/>
<dbReference type="RefSeq" id="WP_330158800.1">
    <property type="nucleotide sequence ID" value="NZ_BAAAJA010000049.1"/>
</dbReference>
<evidence type="ECO:0008006" key="4">
    <source>
        <dbReference type="Google" id="ProtNLM"/>
    </source>
</evidence>
<evidence type="ECO:0000256" key="1">
    <source>
        <dbReference type="SAM" id="MobiDB-lite"/>
    </source>
</evidence>
<evidence type="ECO:0000313" key="3">
    <source>
        <dbReference type="Proteomes" id="UP001348641"/>
    </source>
</evidence>
<dbReference type="EMBL" id="JAUUCC010000033">
    <property type="protein sequence ID" value="MEE2051737.1"/>
    <property type="molecule type" value="Genomic_DNA"/>
</dbReference>
<comment type="caution">
    <text evidence="2">The sequence shown here is derived from an EMBL/GenBank/DDBJ whole genome shotgun (WGS) entry which is preliminary data.</text>
</comment>
<organism evidence="2 3">
    <name type="scientific">Nocardiopsis tropica</name>
    <dbReference type="NCBI Taxonomy" id="109330"/>
    <lineage>
        <taxon>Bacteria</taxon>
        <taxon>Bacillati</taxon>
        <taxon>Actinomycetota</taxon>
        <taxon>Actinomycetes</taxon>
        <taxon>Streptosporangiales</taxon>
        <taxon>Nocardiopsidaceae</taxon>
        <taxon>Nocardiopsis</taxon>
    </lineage>
</organism>
<evidence type="ECO:0000313" key="2">
    <source>
        <dbReference type="EMBL" id="MEE2051737.1"/>
    </source>
</evidence>
<reference evidence="2 3" key="1">
    <citation type="submission" date="2023-07" db="EMBL/GenBank/DDBJ databases">
        <authorList>
            <person name="Girao M."/>
            <person name="Carvalho M.F."/>
        </authorList>
    </citation>
    <scope>NUCLEOTIDE SEQUENCE [LARGE SCALE GENOMIC DNA]</scope>
    <source>
        <strain evidence="2 3">66/93</strain>
    </source>
</reference>
<sequence>MANQHKNPNRSFRPDPPEDWKAFGDVAEEQGTNRQALLNGFMAWFLGRPGAELPKRPIDA</sequence>
<feature type="compositionally biased region" description="Polar residues" evidence="1">
    <location>
        <begin position="1"/>
        <end position="10"/>
    </location>
</feature>